<gene>
    <name evidence="1" type="ORF">M0R45_005311</name>
</gene>
<accession>A0AAW1YMI4</accession>
<dbReference type="AlphaFoldDB" id="A0AAW1YMI4"/>
<evidence type="ECO:0000313" key="1">
    <source>
        <dbReference type="EMBL" id="KAK9949799.1"/>
    </source>
</evidence>
<proteinExistence type="predicted"/>
<reference evidence="1 2" key="1">
    <citation type="journal article" date="2023" name="G3 (Bethesda)">
        <title>A chromosome-length genome assembly and annotation of blackberry (Rubus argutus, cv. 'Hillquist').</title>
        <authorList>
            <person name="Bruna T."/>
            <person name="Aryal R."/>
            <person name="Dudchenko O."/>
            <person name="Sargent D.J."/>
            <person name="Mead D."/>
            <person name="Buti M."/>
            <person name="Cavallini A."/>
            <person name="Hytonen T."/>
            <person name="Andres J."/>
            <person name="Pham M."/>
            <person name="Weisz D."/>
            <person name="Mascagni F."/>
            <person name="Usai G."/>
            <person name="Natali L."/>
            <person name="Bassil N."/>
            <person name="Fernandez G.E."/>
            <person name="Lomsadze A."/>
            <person name="Armour M."/>
            <person name="Olukolu B."/>
            <person name="Poorten T."/>
            <person name="Britton C."/>
            <person name="Davik J."/>
            <person name="Ashrafi H."/>
            <person name="Aiden E.L."/>
            <person name="Borodovsky M."/>
            <person name="Worthington M."/>
        </authorList>
    </citation>
    <scope>NUCLEOTIDE SEQUENCE [LARGE SCALE GENOMIC DNA]</scope>
    <source>
        <strain evidence="1">PI 553951</strain>
    </source>
</reference>
<sequence>MKSASLFISDQLYRYWAGWPCRPYHLVTSDYIAVVAENQTTHHNPFLLRRNDIQAGPGAADHTRTSSRIVSDWAWSWKSLTSCKKRSRLVTWMPLMVSS</sequence>
<keyword evidence="2" id="KW-1185">Reference proteome</keyword>
<dbReference type="EMBL" id="JBEDUW010000001">
    <property type="protein sequence ID" value="KAK9949799.1"/>
    <property type="molecule type" value="Genomic_DNA"/>
</dbReference>
<protein>
    <submittedName>
        <fullName evidence="1">Uncharacterized protein</fullName>
    </submittedName>
</protein>
<organism evidence="1 2">
    <name type="scientific">Rubus argutus</name>
    <name type="common">Southern blackberry</name>
    <dbReference type="NCBI Taxonomy" id="59490"/>
    <lineage>
        <taxon>Eukaryota</taxon>
        <taxon>Viridiplantae</taxon>
        <taxon>Streptophyta</taxon>
        <taxon>Embryophyta</taxon>
        <taxon>Tracheophyta</taxon>
        <taxon>Spermatophyta</taxon>
        <taxon>Magnoliopsida</taxon>
        <taxon>eudicotyledons</taxon>
        <taxon>Gunneridae</taxon>
        <taxon>Pentapetalae</taxon>
        <taxon>rosids</taxon>
        <taxon>fabids</taxon>
        <taxon>Rosales</taxon>
        <taxon>Rosaceae</taxon>
        <taxon>Rosoideae</taxon>
        <taxon>Rosoideae incertae sedis</taxon>
        <taxon>Rubus</taxon>
    </lineage>
</organism>
<evidence type="ECO:0000313" key="2">
    <source>
        <dbReference type="Proteomes" id="UP001457282"/>
    </source>
</evidence>
<comment type="caution">
    <text evidence="1">The sequence shown here is derived from an EMBL/GenBank/DDBJ whole genome shotgun (WGS) entry which is preliminary data.</text>
</comment>
<dbReference type="Proteomes" id="UP001457282">
    <property type="component" value="Unassembled WGS sequence"/>
</dbReference>
<name>A0AAW1YMI4_RUBAR</name>